<name>A0A239BPT5_9PSED</name>
<protein>
    <submittedName>
        <fullName evidence="1">ERF superfamily protein</fullName>
    </submittedName>
</protein>
<accession>A0A239BPT5</accession>
<evidence type="ECO:0000313" key="2">
    <source>
        <dbReference type="Proteomes" id="UP000198407"/>
    </source>
</evidence>
<organism evidence="1 2">
    <name type="scientific">Pseudomonas japonica</name>
    <dbReference type="NCBI Taxonomy" id="256466"/>
    <lineage>
        <taxon>Bacteria</taxon>
        <taxon>Pseudomonadati</taxon>
        <taxon>Pseudomonadota</taxon>
        <taxon>Gammaproteobacteria</taxon>
        <taxon>Pseudomonadales</taxon>
        <taxon>Pseudomonadaceae</taxon>
        <taxon>Pseudomonas</taxon>
    </lineage>
</organism>
<proteinExistence type="predicted"/>
<dbReference type="Proteomes" id="UP000198407">
    <property type="component" value="Unassembled WGS sequence"/>
</dbReference>
<keyword evidence="2" id="KW-1185">Reference proteome</keyword>
<gene>
    <name evidence="1" type="ORF">SAMN05444352_103110</name>
</gene>
<sequence>MTSPIILPEQRRPAVAPPPADTSILAVISRAAADPTCDIEKMERLLAMHERMQAKAAEAAFNAAMAEMQCEIPTVGHGALNEHTEKTYATLDDINTTLKPIMQTHGFAISFKVEHTGAGVSITGILMHRDGHREQTTMLLPVDIGKGRNAVQAVGSSTTYGKRYVMCALLNITTSEMRDDDGQGAGEINTDAAQQLLVPDILDRVASAPNPEALTEVWKVAVVELRSANDKQGYEQVKAAVVAKGKQLEAAA</sequence>
<dbReference type="RefSeq" id="WP_042124976.1">
    <property type="nucleotide sequence ID" value="NZ_FZOL01000003.1"/>
</dbReference>
<dbReference type="AlphaFoldDB" id="A0A239BPT5"/>
<dbReference type="STRING" id="1215104.GCA_000730585_02771"/>
<dbReference type="OrthoDB" id="7856237at2"/>
<dbReference type="InterPro" id="IPR007499">
    <property type="entry name" value="ERF_bacteria_virus"/>
</dbReference>
<reference evidence="2" key="1">
    <citation type="submission" date="2017-06" db="EMBL/GenBank/DDBJ databases">
        <authorList>
            <person name="Varghese N."/>
            <person name="Submissions S."/>
        </authorList>
    </citation>
    <scope>NUCLEOTIDE SEQUENCE [LARGE SCALE GENOMIC DNA]</scope>
    <source>
        <strain evidence="2">DSM 22348</strain>
    </source>
</reference>
<dbReference type="EMBL" id="FZOL01000003">
    <property type="protein sequence ID" value="SNS09689.1"/>
    <property type="molecule type" value="Genomic_DNA"/>
</dbReference>
<dbReference type="Pfam" id="PF04404">
    <property type="entry name" value="ERF"/>
    <property type="match status" value="1"/>
</dbReference>
<evidence type="ECO:0000313" key="1">
    <source>
        <dbReference type="EMBL" id="SNS09689.1"/>
    </source>
</evidence>